<dbReference type="Proteomes" id="UP000257144">
    <property type="component" value="Unassembled WGS sequence"/>
</dbReference>
<feature type="transmembrane region" description="Helical" evidence="9">
    <location>
        <begin position="45"/>
        <end position="68"/>
    </location>
</feature>
<dbReference type="InterPro" id="IPR050746">
    <property type="entry name" value="DAACS"/>
</dbReference>
<keyword evidence="11" id="KW-1185">Reference proteome</keyword>
<dbReference type="InterPro" id="IPR001991">
    <property type="entry name" value="Na-dicarboxylate_symporter"/>
</dbReference>
<evidence type="ECO:0000256" key="3">
    <source>
        <dbReference type="ARBA" id="ARBA00022475"/>
    </source>
</evidence>
<keyword evidence="5" id="KW-0769">Symport</keyword>
<reference evidence="10 11" key="1">
    <citation type="submission" date="2018-07" db="EMBL/GenBank/DDBJ databases">
        <title>Bacillus sp. YLB-04 draft genome sequence.</title>
        <authorList>
            <person name="Yu L."/>
            <person name="Tang X."/>
        </authorList>
    </citation>
    <scope>NUCLEOTIDE SEQUENCE [LARGE SCALE GENOMIC DNA]</scope>
    <source>
        <strain evidence="10 11">YLB-04</strain>
    </source>
</reference>
<accession>A0A3D8GMP5</accession>
<feature type="transmembrane region" description="Helical" evidence="9">
    <location>
        <begin position="217"/>
        <end position="241"/>
    </location>
</feature>
<feature type="transmembrane region" description="Helical" evidence="9">
    <location>
        <begin position="80"/>
        <end position="102"/>
    </location>
</feature>
<dbReference type="Pfam" id="PF00375">
    <property type="entry name" value="SDF"/>
    <property type="match status" value="1"/>
</dbReference>
<feature type="transmembrane region" description="Helical" evidence="9">
    <location>
        <begin position="7"/>
        <end position="25"/>
    </location>
</feature>
<dbReference type="AlphaFoldDB" id="A0A3D8GMP5"/>
<dbReference type="FunFam" id="1.10.3860.10:FF:000001">
    <property type="entry name" value="C4-dicarboxylate transport protein"/>
    <property type="match status" value="1"/>
</dbReference>
<comment type="subcellular location">
    <subcellularLocation>
        <location evidence="1">Cell membrane</location>
        <topology evidence="1">Multi-pass membrane protein</topology>
    </subcellularLocation>
</comment>
<dbReference type="PANTHER" id="PTHR11958:SF63">
    <property type="entry name" value="AMINO ACID TRANSPORTER"/>
    <property type="match status" value="1"/>
</dbReference>
<keyword evidence="7 9" id="KW-0472">Membrane</keyword>
<gene>
    <name evidence="10" type="ORF">DRW41_18870</name>
</gene>
<evidence type="ECO:0000256" key="1">
    <source>
        <dbReference type="ARBA" id="ARBA00004651"/>
    </source>
</evidence>
<dbReference type="RefSeq" id="WP_115453584.1">
    <property type="nucleotide sequence ID" value="NZ_QNQT01000011.1"/>
</dbReference>
<feature type="transmembrane region" description="Helical" evidence="9">
    <location>
        <begin position="146"/>
        <end position="163"/>
    </location>
</feature>
<dbReference type="PRINTS" id="PR00173">
    <property type="entry name" value="EDTRNSPORT"/>
</dbReference>
<feature type="compositionally biased region" description="Basic and acidic residues" evidence="8">
    <location>
        <begin position="404"/>
        <end position="416"/>
    </location>
</feature>
<dbReference type="Gene3D" id="1.10.3860.10">
    <property type="entry name" value="Sodium:dicarboxylate symporter"/>
    <property type="match status" value="1"/>
</dbReference>
<dbReference type="PANTHER" id="PTHR11958">
    <property type="entry name" value="SODIUM/DICARBOXYLATE SYMPORTER-RELATED"/>
    <property type="match status" value="1"/>
</dbReference>
<evidence type="ECO:0000313" key="11">
    <source>
        <dbReference type="Proteomes" id="UP000257144"/>
    </source>
</evidence>
<protein>
    <submittedName>
        <fullName evidence="10">Dicarboxylate/amino acid:cation symporter</fullName>
    </submittedName>
</protein>
<proteinExistence type="predicted"/>
<dbReference type="OrthoDB" id="9768885at2"/>
<evidence type="ECO:0000256" key="6">
    <source>
        <dbReference type="ARBA" id="ARBA00022989"/>
    </source>
</evidence>
<comment type="caution">
    <text evidence="10">The sequence shown here is derived from an EMBL/GenBank/DDBJ whole genome shotgun (WGS) entry which is preliminary data.</text>
</comment>
<feature type="region of interest" description="Disordered" evidence="8">
    <location>
        <begin position="404"/>
        <end position="427"/>
    </location>
</feature>
<keyword evidence="3" id="KW-1003">Cell membrane</keyword>
<sequence length="427" mass="45334">MKLTTKIIIGLLAGAIAGLLLNLFAPDAFGILNKFVFNPLGKIFISLITMLVVPIVLFSIILGVAGLGDPKKLGRMGFKTIAYFLATTAIAIVIGLILAMTIKPGNLGTFDTKSAEFSAEKAPPVSDTLLNIIPTNPIDALASGNMLQVIVFAIFIGLALTALGEKTKTFYRFVEQGNEIMMYLVNIVMKFAPYGTFGLIASAIGSQGLSAIKSMGVYMIVVLLGLIIHAVLTYGSSVYFLGNMNPVAFFKGFAPAMGVAFSTSSSNATLPISMETARRNLKVPEPISSFVQPLGATINMDGTAIMQGVATIFIAQVYNVDLSMTQILTVILTAVLASIGTAGVPGVGLIMLAMVLQSVNLPVEGIGLILGIDRLLDMVRTAVNITGDASCAVVVAEGERRRQQRELAREERERSGAKQRHSLIQDK</sequence>
<evidence type="ECO:0000256" key="2">
    <source>
        <dbReference type="ARBA" id="ARBA00022448"/>
    </source>
</evidence>
<keyword evidence="4 9" id="KW-0812">Transmembrane</keyword>
<organism evidence="10 11">
    <name type="scientific">Neobacillus piezotolerans</name>
    <dbReference type="NCBI Taxonomy" id="2259171"/>
    <lineage>
        <taxon>Bacteria</taxon>
        <taxon>Bacillati</taxon>
        <taxon>Bacillota</taxon>
        <taxon>Bacilli</taxon>
        <taxon>Bacillales</taxon>
        <taxon>Bacillaceae</taxon>
        <taxon>Neobacillus</taxon>
    </lineage>
</organism>
<dbReference type="EMBL" id="QNQT01000011">
    <property type="protein sequence ID" value="RDU35346.1"/>
    <property type="molecule type" value="Genomic_DNA"/>
</dbReference>
<dbReference type="GO" id="GO:0005886">
    <property type="term" value="C:plasma membrane"/>
    <property type="evidence" value="ECO:0007669"/>
    <property type="project" value="UniProtKB-SubCell"/>
</dbReference>
<dbReference type="InterPro" id="IPR036458">
    <property type="entry name" value="Na:dicarbo_symporter_sf"/>
</dbReference>
<keyword evidence="6 9" id="KW-1133">Transmembrane helix</keyword>
<evidence type="ECO:0000313" key="10">
    <source>
        <dbReference type="EMBL" id="RDU35346.1"/>
    </source>
</evidence>
<evidence type="ECO:0000256" key="4">
    <source>
        <dbReference type="ARBA" id="ARBA00022692"/>
    </source>
</evidence>
<evidence type="ECO:0000256" key="7">
    <source>
        <dbReference type="ARBA" id="ARBA00023136"/>
    </source>
</evidence>
<evidence type="ECO:0000256" key="5">
    <source>
        <dbReference type="ARBA" id="ARBA00022847"/>
    </source>
</evidence>
<keyword evidence="2" id="KW-0813">Transport</keyword>
<evidence type="ECO:0000256" key="8">
    <source>
        <dbReference type="SAM" id="MobiDB-lite"/>
    </source>
</evidence>
<feature type="transmembrane region" description="Helical" evidence="9">
    <location>
        <begin position="327"/>
        <end position="356"/>
    </location>
</feature>
<feature type="transmembrane region" description="Helical" evidence="9">
    <location>
        <begin position="183"/>
        <end position="205"/>
    </location>
</feature>
<dbReference type="GO" id="GO:0015293">
    <property type="term" value="F:symporter activity"/>
    <property type="evidence" value="ECO:0007669"/>
    <property type="project" value="UniProtKB-KW"/>
</dbReference>
<dbReference type="SUPFAM" id="SSF118215">
    <property type="entry name" value="Proton glutamate symport protein"/>
    <property type="match status" value="1"/>
</dbReference>
<name>A0A3D8GMP5_9BACI</name>
<dbReference type="GO" id="GO:0006835">
    <property type="term" value="P:dicarboxylic acid transport"/>
    <property type="evidence" value="ECO:0007669"/>
    <property type="project" value="UniProtKB-ARBA"/>
</dbReference>
<evidence type="ECO:0000256" key="9">
    <source>
        <dbReference type="SAM" id="Phobius"/>
    </source>
</evidence>